<keyword evidence="2" id="KW-0238">DNA-binding</keyword>
<sequence length="242" mass="26880">MSANLATALVTKLTVSNHLDGDDIRAIESLRFRERHVGAREVIVADGVRPGECCLIVEGFASRSKTTADGARQVLSLHIPGDIPDLQSLHLKVMDHDLVTISPCTLGFISHSDLREVTARRPNLAAALWRETLIDGSIFREWIVNVGRRTALPRMAHLLMEMHERLRAIGRTREGDFSLPITQVELGDCLGLSVVHTNRTLQALRKEGLIETDRSGFHLLDQGRLEELAGFDRTYLHLSPSA</sequence>
<dbReference type="CDD" id="cd00038">
    <property type="entry name" value="CAP_ED"/>
    <property type="match status" value="1"/>
</dbReference>
<dbReference type="Pfam" id="PF00027">
    <property type="entry name" value="cNMP_binding"/>
    <property type="match status" value="1"/>
</dbReference>
<evidence type="ECO:0000259" key="4">
    <source>
        <dbReference type="PROSITE" id="PS51063"/>
    </source>
</evidence>
<keyword evidence="1" id="KW-0805">Transcription regulation</keyword>
<dbReference type="InterPro" id="IPR012318">
    <property type="entry name" value="HTH_CRP"/>
</dbReference>
<organism evidence="5 6">
    <name type="scientific">Bradyrhizobium ottawaense</name>
    <dbReference type="NCBI Taxonomy" id="931866"/>
    <lineage>
        <taxon>Bacteria</taxon>
        <taxon>Pseudomonadati</taxon>
        <taxon>Pseudomonadota</taxon>
        <taxon>Alphaproteobacteria</taxon>
        <taxon>Hyphomicrobiales</taxon>
        <taxon>Nitrobacteraceae</taxon>
        <taxon>Bradyrhizobium</taxon>
    </lineage>
</organism>
<dbReference type="AlphaFoldDB" id="A0A2U8P5P0"/>
<dbReference type="InterPro" id="IPR036388">
    <property type="entry name" value="WH-like_DNA-bd_sf"/>
</dbReference>
<reference evidence="5 6" key="2">
    <citation type="journal article" date="2017" name="Syst. Appl. Microbiol.">
        <title>Soybeans inoculated with root zone soils of Canadian native legumes harbour diverse and novel Bradyrhizobium spp. that possess agricultural potential.</title>
        <authorList>
            <person name="Bromfield E.S.P."/>
            <person name="Cloutier S."/>
            <person name="Tambong J.T."/>
            <person name="Tran Thi T.V."/>
        </authorList>
    </citation>
    <scope>NUCLEOTIDE SEQUENCE [LARGE SCALE GENOMIC DNA]</scope>
    <source>
        <strain evidence="5 6">OO99</strain>
    </source>
</reference>
<evidence type="ECO:0000256" key="3">
    <source>
        <dbReference type="ARBA" id="ARBA00023163"/>
    </source>
</evidence>
<dbReference type="GO" id="GO:0003677">
    <property type="term" value="F:DNA binding"/>
    <property type="evidence" value="ECO:0007669"/>
    <property type="project" value="UniProtKB-KW"/>
</dbReference>
<evidence type="ECO:0000313" key="5">
    <source>
        <dbReference type="EMBL" id="AWL93006.1"/>
    </source>
</evidence>
<name>A0A2U8P5P0_9BRAD</name>
<dbReference type="SMART" id="SM00419">
    <property type="entry name" value="HTH_CRP"/>
    <property type="match status" value="1"/>
</dbReference>
<protein>
    <submittedName>
        <fullName evidence="5">Crp/Fnr family transcriptional regulator</fullName>
    </submittedName>
</protein>
<keyword evidence="3" id="KW-0804">Transcription</keyword>
<dbReference type="RefSeq" id="WP_095425365.1">
    <property type="nucleotide sequence ID" value="NZ_CP029425.2"/>
</dbReference>
<dbReference type="SUPFAM" id="SSF46785">
    <property type="entry name" value="Winged helix' DNA-binding domain"/>
    <property type="match status" value="1"/>
</dbReference>
<dbReference type="EMBL" id="CP029425">
    <property type="protein sequence ID" value="AWL93006.1"/>
    <property type="molecule type" value="Genomic_DNA"/>
</dbReference>
<evidence type="ECO:0000256" key="2">
    <source>
        <dbReference type="ARBA" id="ARBA00023125"/>
    </source>
</evidence>
<dbReference type="GeneID" id="92963532"/>
<accession>A0A2U8P5P0</accession>
<gene>
    <name evidence="5" type="ORF">CIT37_12905</name>
</gene>
<feature type="domain" description="HTH crp-type" evidence="4">
    <location>
        <begin position="149"/>
        <end position="223"/>
    </location>
</feature>
<dbReference type="PROSITE" id="PS51063">
    <property type="entry name" value="HTH_CRP_2"/>
    <property type="match status" value="1"/>
</dbReference>
<evidence type="ECO:0000256" key="1">
    <source>
        <dbReference type="ARBA" id="ARBA00023015"/>
    </source>
</evidence>
<proteinExistence type="predicted"/>
<reference evidence="5 6" key="1">
    <citation type="journal article" date="2014" name="Int. J. Syst. Evol. Microbiol.">
        <title>Bradyrhizobium ottawaense sp. nov., a symbiotic nitrogen fixing bacterium from root nodules of soybeans in Canada.</title>
        <authorList>
            <person name="Yu X."/>
            <person name="Cloutier S."/>
            <person name="Tambong J.T."/>
            <person name="Bromfield E.S."/>
        </authorList>
    </citation>
    <scope>NUCLEOTIDE SEQUENCE [LARGE SCALE GENOMIC DNA]</scope>
    <source>
        <strain evidence="5 6">OO99</strain>
    </source>
</reference>
<evidence type="ECO:0000313" key="6">
    <source>
        <dbReference type="Proteomes" id="UP000215703"/>
    </source>
</evidence>
<dbReference type="Pfam" id="PF13545">
    <property type="entry name" value="HTH_Crp_2"/>
    <property type="match status" value="1"/>
</dbReference>
<dbReference type="InterPro" id="IPR000595">
    <property type="entry name" value="cNMP-bd_dom"/>
</dbReference>
<dbReference type="InterPro" id="IPR014710">
    <property type="entry name" value="RmlC-like_jellyroll"/>
</dbReference>
<dbReference type="InterPro" id="IPR018490">
    <property type="entry name" value="cNMP-bd_dom_sf"/>
</dbReference>
<dbReference type="InterPro" id="IPR036390">
    <property type="entry name" value="WH_DNA-bd_sf"/>
</dbReference>
<dbReference type="Gene3D" id="1.10.10.10">
    <property type="entry name" value="Winged helix-like DNA-binding domain superfamily/Winged helix DNA-binding domain"/>
    <property type="match status" value="1"/>
</dbReference>
<dbReference type="SUPFAM" id="SSF51206">
    <property type="entry name" value="cAMP-binding domain-like"/>
    <property type="match status" value="1"/>
</dbReference>
<dbReference type="Proteomes" id="UP000215703">
    <property type="component" value="Chromosome"/>
</dbReference>
<dbReference type="KEGG" id="bot:CIT37_12905"/>
<dbReference type="GO" id="GO:0006355">
    <property type="term" value="P:regulation of DNA-templated transcription"/>
    <property type="evidence" value="ECO:0007669"/>
    <property type="project" value="InterPro"/>
</dbReference>
<dbReference type="Gene3D" id="2.60.120.10">
    <property type="entry name" value="Jelly Rolls"/>
    <property type="match status" value="1"/>
</dbReference>